<name>A0A6J0M0G3_RAPSA</name>
<dbReference type="OrthoDB" id="1931242at2759"/>
<dbReference type="GeneID" id="108836930"/>
<dbReference type="KEGG" id="rsz:108836930"/>
<feature type="compositionally biased region" description="Polar residues" evidence="1">
    <location>
        <begin position="236"/>
        <end position="247"/>
    </location>
</feature>
<dbReference type="Proteomes" id="UP000504610">
    <property type="component" value="Unplaced"/>
</dbReference>
<evidence type="ECO:0000313" key="2">
    <source>
        <dbReference type="Proteomes" id="UP000504610"/>
    </source>
</evidence>
<proteinExistence type="predicted"/>
<feature type="compositionally biased region" description="Polar residues" evidence="1">
    <location>
        <begin position="36"/>
        <end position="45"/>
    </location>
</feature>
<evidence type="ECO:0000256" key="1">
    <source>
        <dbReference type="SAM" id="MobiDB-lite"/>
    </source>
</evidence>
<feature type="region of interest" description="Disordered" evidence="1">
    <location>
        <begin position="229"/>
        <end position="274"/>
    </location>
</feature>
<accession>A0A6J0M0G3</accession>
<evidence type="ECO:0000313" key="3">
    <source>
        <dbReference type="RefSeq" id="XP_018465523.1"/>
    </source>
</evidence>
<dbReference type="PANTHER" id="PTHR37897:SF1">
    <property type="entry name" value="DUF3741 DOMAIN-CONTAINING PROTEIN"/>
    <property type="match status" value="1"/>
</dbReference>
<organism evidence="2 3">
    <name type="scientific">Raphanus sativus</name>
    <name type="common">Radish</name>
    <name type="synonym">Raphanus raphanistrum var. sativus</name>
    <dbReference type="NCBI Taxonomy" id="3726"/>
    <lineage>
        <taxon>Eukaryota</taxon>
        <taxon>Viridiplantae</taxon>
        <taxon>Streptophyta</taxon>
        <taxon>Embryophyta</taxon>
        <taxon>Tracheophyta</taxon>
        <taxon>Spermatophyta</taxon>
        <taxon>Magnoliopsida</taxon>
        <taxon>eudicotyledons</taxon>
        <taxon>Gunneridae</taxon>
        <taxon>Pentapetalae</taxon>
        <taxon>rosids</taxon>
        <taxon>malvids</taxon>
        <taxon>Brassicales</taxon>
        <taxon>Brassicaceae</taxon>
        <taxon>Brassiceae</taxon>
        <taxon>Raphanus</taxon>
    </lineage>
</organism>
<dbReference type="PANTHER" id="PTHR37897">
    <property type="entry name" value="DNAK FAMILY PROTEIN"/>
    <property type="match status" value="1"/>
</dbReference>
<sequence length="274" mass="30395">MKDLSFFFLKKHFLASRMRGRGTRSGFASSCGGDGSTSTLNQHQNIDVRPSVTPENTPFGGGSPRTLEDMILQLEVEEDLVRRARLRESYYGSFDNGDDNDDDNLYQPVRMSCVNSSDIMRSARNALNQYPRFSLDGKDAMYRSSFQRQLGAGADVVRHGGPRSNCEDERSQTIRLPRTVAGESVVWCETGVVAKLMGLEMVPVPVKGRRGKDKLGTLLKRERLRRRDQTLDINGLNGQTTEASRSSGGCKAMRPSRAVGSPSRVGGWPTLRFP</sequence>
<reference evidence="3" key="1">
    <citation type="submission" date="2025-08" db="UniProtKB">
        <authorList>
            <consortium name="RefSeq"/>
        </authorList>
    </citation>
    <scope>IDENTIFICATION</scope>
    <source>
        <tissue evidence="3">Leaf</tissue>
    </source>
</reference>
<feature type="region of interest" description="Disordered" evidence="1">
    <location>
        <begin position="23"/>
        <end position="64"/>
    </location>
</feature>
<keyword evidence="2" id="KW-1185">Reference proteome</keyword>
<gene>
    <name evidence="3" type="primary">LOC108836930</name>
</gene>
<protein>
    <submittedName>
        <fullName evidence="3">Uncharacterized protein LOC108836930</fullName>
    </submittedName>
</protein>
<dbReference type="RefSeq" id="XP_018465523.1">
    <property type="nucleotide sequence ID" value="XM_018610021.2"/>
</dbReference>
<dbReference type="AlphaFoldDB" id="A0A6J0M0G3"/>